<evidence type="ECO:0000256" key="3">
    <source>
        <dbReference type="ARBA" id="ARBA00022833"/>
    </source>
</evidence>
<evidence type="ECO:0000256" key="4">
    <source>
        <dbReference type="PROSITE-ProRule" id="PRU00146"/>
    </source>
</evidence>
<dbReference type="InterPro" id="IPR013083">
    <property type="entry name" value="Znf_RING/FYVE/PHD"/>
</dbReference>
<feature type="region of interest" description="Disordered" evidence="6">
    <location>
        <begin position="170"/>
        <end position="192"/>
    </location>
</feature>
<evidence type="ECO:0000259" key="7">
    <source>
        <dbReference type="PROSITE" id="PS50016"/>
    </source>
</evidence>
<proteinExistence type="predicted"/>
<evidence type="ECO:0000256" key="1">
    <source>
        <dbReference type="ARBA" id="ARBA00022723"/>
    </source>
</evidence>
<dbReference type="EMBL" id="GL883093">
    <property type="protein sequence ID" value="EGG10947.1"/>
    <property type="molecule type" value="Genomic_DNA"/>
</dbReference>
<feature type="region of interest" description="Disordered" evidence="6">
    <location>
        <begin position="822"/>
        <end position="895"/>
    </location>
</feature>
<feature type="compositionally biased region" description="Acidic residues" evidence="6">
    <location>
        <begin position="659"/>
        <end position="669"/>
    </location>
</feature>
<feature type="region of interest" description="Disordered" evidence="6">
    <location>
        <begin position="1331"/>
        <end position="1356"/>
    </location>
</feature>
<dbReference type="eggNOG" id="KOG1472">
    <property type="taxonomic scope" value="Eukaryota"/>
</dbReference>
<keyword evidence="1" id="KW-0479">Metal-binding</keyword>
<dbReference type="VEuPathDB" id="FungiDB:MELLADRAFT_92342"/>
<keyword evidence="9" id="KW-1185">Reference proteome</keyword>
<reference evidence="9" key="1">
    <citation type="journal article" date="2011" name="Proc. Natl. Acad. Sci. U.S.A.">
        <title>Obligate biotrophy features unraveled by the genomic analysis of rust fungi.</title>
        <authorList>
            <person name="Duplessis S."/>
            <person name="Cuomo C.A."/>
            <person name="Lin Y.-C."/>
            <person name="Aerts A."/>
            <person name="Tisserant E."/>
            <person name="Veneault-Fourrey C."/>
            <person name="Joly D.L."/>
            <person name="Hacquard S."/>
            <person name="Amselem J."/>
            <person name="Cantarel B.L."/>
            <person name="Chiu R."/>
            <person name="Coutinho P.M."/>
            <person name="Feau N."/>
            <person name="Field M."/>
            <person name="Frey P."/>
            <person name="Gelhaye E."/>
            <person name="Goldberg J."/>
            <person name="Grabherr M.G."/>
            <person name="Kodira C.D."/>
            <person name="Kohler A."/>
            <person name="Kuees U."/>
            <person name="Lindquist E.A."/>
            <person name="Lucas S.M."/>
            <person name="Mago R."/>
            <person name="Mauceli E."/>
            <person name="Morin E."/>
            <person name="Murat C."/>
            <person name="Pangilinan J.L."/>
            <person name="Park R."/>
            <person name="Pearson M."/>
            <person name="Quesneville H."/>
            <person name="Rouhier N."/>
            <person name="Sakthikumar S."/>
            <person name="Salamov A.A."/>
            <person name="Schmutz J."/>
            <person name="Selles B."/>
            <person name="Shapiro H."/>
            <person name="Tanguay P."/>
            <person name="Tuskan G.A."/>
            <person name="Henrissat B."/>
            <person name="Van de Peer Y."/>
            <person name="Rouze P."/>
            <person name="Ellis J.G."/>
            <person name="Dodds P.N."/>
            <person name="Schein J.E."/>
            <person name="Zhong S."/>
            <person name="Hamelin R.C."/>
            <person name="Grigoriev I.V."/>
            <person name="Szabo L.J."/>
            <person name="Martin F."/>
        </authorList>
    </citation>
    <scope>NUCLEOTIDE SEQUENCE [LARGE SCALE GENOMIC DNA]</scope>
    <source>
        <strain evidence="9">98AG31 / pathotype 3-4-7</strain>
    </source>
</reference>
<dbReference type="OrthoDB" id="303107at2759"/>
<evidence type="ECO:0000256" key="2">
    <source>
        <dbReference type="ARBA" id="ARBA00022771"/>
    </source>
</evidence>
<dbReference type="CDD" id="cd15517">
    <property type="entry name" value="PHD_TCF19_like"/>
    <property type="match status" value="1"/>
</dbReference>
<dbReference type="InterPro" id="IPR001965">
    <property type="entry name" value="Znf_PHD"/>
</dbReference>
<feature type="region of interest" description="Disordered" evidence="6">
    <location>
        <begin position="760"/>
        <end position="791"/>
    </location>
</feature>
<keyword evidence="2 4" id="KW-0863">Zinc-finger</keyword>
<protein>
    <recommendedName>
        <fullName evidence="7">PHD-type domain-containing protein</fullName>
    </recommendedName>
</protein>
<dbReference type="GO" id="GO:0031213">
    <property type="term" value="C:RSF complex"/>
    <property type="evidence" value="ECO:0007669"/>
    <property type="project" value="InterPro"/>
</dbReference>
<feature type="region of interest" description="Disordered" evidence="6">
    <location>
        <begin position="997"/>
        <end position="1018"/>
    </location>
</feature>
<evidence type="ECO:0000313" key="8">
    <source>
        <dbReference type="EMBL" id="EGG10947.1"/>
    </source>
</evidence>
<feature type="region of interest" description="Disordered" evidence="6">
    <location>
        <begin position="234"/>
        <end position="303"/>
    </location>
</feature>
<feature type="compositionally biased region" description="Polar residues" evidence="6">
    <location>
        <begin position="482"/>
        <end position="501"/>
    </location>
</feature>
<dbReference type="InterPro" id="IPR019786">
    <property type="entry name" value="Zinc_finger_PHD-type_CS"/>
</dbReference>
<dbReference type="PROSITE" id="PS50016">
    <property type="entry name" value="ZF_PHD_2"/>
    <property type="match status" value="1"/>
</dbReference>
<dbReference type="Proteomes" id="UP000001072">
    <property type="component" value="Unassembled WGS sequence"/>
</dbReference>
<keyword evidence="5" id="KW-0175">Coiled coil</keyword>
<organism evidence="9">
    <name type="scientific">Melampsora larici-populina (strain 98AG31 / pathotype 3-4-7)</name>
    <name type="common">Poplar leaf rust fungus</name>
    <dbReference type="NCBI Taxonomy" id="747676"/>
    <lineage>
        <taxon>Eukaryota</taxon>
        <taxon>Fungi</taxon>
        <taxon>Dikarya</taxon>
        <taxon>Basidiomycota</taxon>
        <taxon>Pucciniomycotina</taxon>
        <taxon>Pucciniomycetes</taxon>
        <taxon>Pucciniales</taxon>
        <taxon>Melampsoraceae</taxon>
        <taxon>Melampsora</taxon>
    </lineage>
</organism>
<feature type="domain" description="PHD-type" evidence="7">
    <location>
        <begin position="1085"/>
        <end position="1146"/>
    </location>
</feature>
<feature type="compositionally biased region" description="Polar residues" evidence="6">
    <location>
        <begin position="170"/>
        <end position="190"/>
    </location>
</feature>
<feature type="region of interest" description="Disordered" evidence="6">
    <location>
        <begin position="433"/>
        <end position="530"/>
    </location>
</feature>
<gene>
    <name evidence="8" type="ORF">MELLADRAFT_92342</name>
</gene>
<dbReference type="GO" id="GO:0008270">
    <property type="term" value="F:zinc ion binding"/>
    <property type="evidence" value="ECO:0007669"/>
    <property type="project" value="UniProtKB-KW"/>
</dbReference>
<evidence type="ECO:0000256" key="5">
    <source>
        <dbReference type="SAM" id="Coils"/>
    </source>
</evidence>
<evidence type="ECO:0000313" key="9">
    <source>
        <dbReference type="Proteomes" id="UP000001072"/>
    </source>
</evidence>
<dbReference type="PROSITE" id="PS01359">
    <property type="entry name" value="ZF_PHD_1"/>
    <property type="match status" value="1"/>
</dbReference>
<keyword evidence="3" id="KW-0862">Zinc</keyword>
<dbReference type="PANTHER" id="PTHR14296:SF3">
    <property type="entry name" value="DIKAR, ISOFORM F"/>
    <property type="match status" value="1"/>
</dbReference>
<evidence type="ECO:0000256" key="6">
    <source>
        <dbReference type="SAM" id="MobiDB-lite"/>
    </source>
</evidence>
<feature type="compositionally biased region" description="Polar residues" evidence="6">
    <location>
        <begin position="862"/>
        <end position="871"/>
    </location>
</feature>
<feature type="compositionally biased region" description="Low complexity" evidence="6">
    <location>
        <begin position="622"/>
        <end position="635"/>
    </location>
</feature>
<dbReference type="Gene3D" id="3.30.40.10">
    <property type="entry name" value="Zinc/RING finger domain, C3HC4 (zinc finger)"/>
    <property type="match status" value="1"/>
</dbReference>
<dbReference type="SMART" id="SM00249">
    <property type="entry name" value="PHD"/>
    <property type="match status" value="1"/>
</dbReference>
<accession>F4R997</accession>
<feature type="compositionally biased region" description="Polar residues" evidence="6">
    <location>
        <begin position="239"/>
        <end position="290"/>
    </location>
</feature>
<dbReference type="STRING" id="747676.F4R997"/>
<sequence length="1472" mass="161771">MSDASTSQLQLPAPLVDINSITHPTESLPRPLRTLRRSFELLSVSYFVSIYGPAIGFPEFSLRDELFCGSQKLEEDLDGTQPDSYVPGLAARLLVLLTGDRCINANNWESRLRKEYSRRDPIGNPLGTEPLKMKPRHSKKAVGYVYIAEYIYDTPATAISQSVGVEAQNSLSTPIPTQPTSSKAVNGSSDKNTRLEVGSSMIESDEVTAVGSTTIKTITSEPMASAPIQLEEESRLDAVQTQTDADTSPVTQSVEQAPTVSADQLPQISSHNDSTPAELTSSVTQTLGNQDKQDGSLVAPKEISTTSNAVSTIDEPIQLVASGTNPDALPSHLTTREDDEPMHLAIPWSELSPLIKLRTLFKLCEWNFETAHDLDRFRRMIEGKATGFAGINALSSTSTDPVDSGDWRQERCGADSNSYSYWFTGQGIDATLWVQRPEPKPRTKITLRLSSNKGKARGKQTRASNSRSNKRSLDMAGPETAPGQTTDSNPRKGTSLSNNTPKSKRPRLSGTRTSSRLRKSSGADDWQTDPLELDSARSSHLNSPCTLPTSARPPTMIVIKNGALPTGKFKTLERIVTGTRASPRRRVGDDDEWQDVPEGWLDEVVMNTASQNTKLKAKAATQNQSSRSPKSASQSHTPLNSKLPPMSGAPASSVLSSELSDDLTSEDEAQPPIKKKLTSTEMTEADPQLKVGPDDAAHVDIASTKTDVADVPETIEVNGQQLKEPEVTVPELAQADSDVKMETEPMPIAHVRFELDTAMEESSTFAPPAAANGDQPPESESLPTEPVGVESDVKMDDGTIQNPHIKPSIDQTSDVTTVPIESVDLHSKDPDAVPTESLEGNSTPTVNCTEELAEERKEGDTTMLNPSTNPSHETEVQVKADEDENDPDQLKGHPLDPDWIGWEVVCSSLSEWQQFPRQFEGTQHPDEIALINFVTEEVLPILVKAHQEHENRLKLEEAMAQRKRSNRIATREVVQISAAEAAIAVSERETRLHSERLEARRLKEKQATEDRSQKEEDHRLVRLREREERIALREAQALMEREAEKKREERARLRAEAKVLGLAVKVARSGAENSVSPTDASESWELDCEICGVMGKNMDDGSEVICCDKCEKWQHLACHDNADQIRRLPKRDWSKADFVCSACSGIPIPRSVKHLRTHVNGKPKRPRNKKLKADGVEGGANDVTQAIRPKPRITLFVNDPDKRGEGSLSQVHPNKNLATPMASNISQQPSLSQIAQPLDNKPMNGHIAPALTNGFHQNPIFFKEELSPSISPHISPALTGVQPSPVPACTGLEPYYDDLDKLIPILRANVQLHRVLPVSVMHRVRRYLIDQQQRRQSTTVPNGSPSNSTHLTPTPNVFSIPPKPMLPLIAQFNPSLPVNIEPTQPLPPIGSALPTAADWYDQHHVKTSTTSFESFVDPIFASSIKLESRVESTIPKNEEKKVEEVDNEVVKPELQIIPPTSVDNHQSQSLSL</sequence>
<feature type="compositionally biased region" description="Polar residues" evidence="6">
    <location>
        <begin position="838"/>
        <end position="848"/>
    </location>
</feature>
<dbReference type="InterPro" id="IPR011011">
    <property type="entry name" value="Znf_FYVE_PHD"/>
</dbReference>
<dbReference type="GeneID" id="18936213"/>
<dbReference type="InParanoid" id="F4R997"/>
<feature type="region of interest" description="Disordered" evidence="6">
    <location>
        <begin position="612"/>
        <end position="695"/>
    </location>
</feature>
<dbReference type="HOGENOM" id="CLU_004503_0_0_1"/>
<dbReference type="RefSeq" id="XP_007405549.1">
    <property type="nucleotide sequence ID" value="XM_007405487.1"/>
</dbReference>
<dbReference type="KEGG" id="mlr:MELLADRAFT_92342"/>
<dbReference type="Pfam" id="PF00628">
    <property type="entry name" value="PHD"/>
    <property type="match status" value="1"/>
</dbReference>
<name>F4R997_MELLP</name>
<dbReference type="PANTHER" id="PTHR14296">
    <property type="entry name" value="REMODELING AND SPACING FACTOR 1"/>
    <property type="match status" value="1"/>
</dbReference>
<dbReference type="InterPro" id="IPR019787">
    <property type="entry name" value="Znf_PHD-finger"/>
</dbReference>
<dbReference type="GO" id="GO:0006355">
    <property type="term" value="P:regulation of DNA-templated transcription"/>
    <property type="evidence" value="ECO:0007669"/>
    <property type="project" value="InterPro"/>
</dbReference>
<feature type="coiled-coil region" evidence="5">
    <location>
        <begin position="1029"/>
        <end position="1058"/>
    </location>
</feature>
<dbReference type="InterPro" id="IPR028938">
    <property type="entry name" value="Rsf1-like"/>
</dbReference>
<dbReference type="SUPFAM" id="SSF57903">
    <property type="entry name" value="FYVE/PHD zinc finger"/>
    <property type="match status" value="1"/>
</dbReference>